<dbReference type="Pfam" id="PF00989">
    <property type="entry name" value="PAS"/>
    <property type="match status" value="2"/>
</dbReference>
<dbReference type="GO" id="GO:0005524">
    <property type="term" value="F:ATP binding"/>
    <property type="evidence" value="ECO:0007669"/>
    <property type="project" value="UniProtKB-KW"/>
</dbReference>
<dbReference type="HOGENOM" id="CLU_000445_114_39_5"/>
<keyword evidence="15" id="KW-0614">Plasmid</keyword>
<protein>
    <recommendedName>
        <fullName evidence="10">Sensor protein FixL</fullName>
        <ecNumber evidence="2">2.7.13.3</ecNumber>
    </recommendedName>
</protein>
<sequence length="534" mass="57886">MDVADDLRDENLDALSQLQAMLDTVPDGIVIIDDRGRIKTFNPACERLFGWTAAEVIGSNVKMLMPSPYQEEHDGYLERYHRTGERRIIGIGREVTGLRKDGSCFPMDLSIGEASQDGAPVYIGIIRDLTAAKRAEAALREREARLTSILETVPEAIIVIDEKGLIESFSPAAERLFGYAAAEAIGQNISMLMPSPYREQHDAYLERYGRTGERRIIGIGRVVSGQRRDGSVFPMELAVGEVLLAGQRRFTGFVRDLTERQATERRLQELQSELLHVSRVSAMGQMASTLAHELNQPLTAVINYAKAAKRLMERPETVVKAMDMVDKASAQATRAGQIIRHLRSFIEKGKTHRSVEPLNKVVEEASALALVGAKERELHVRFDFDAADPLVLIDKVQVQQVILNLVRNAIEAMAQGSPAGAQRVLTVHTGAEPGEPGFCRVAVSDSGPGVPETVRAQLFQPFVTTKSSGMGLGLSICRSIIEAHGGRLWLEPAAAPPGSGASFAFTVPLSASDASGDADGDVGADATPEAGDAR</sequence>
<keyword evidence="5" id="KW-0547">Nucleotide-binding</keyword>
<dbReference type="KEGG" id="ali:AZOLI_p20692"/>
<proteinExistence type="predicted"/>
<dbReference type="FunFam" id="3.30.450.20:FF:000060">
    <property type="entry name" value="Sensor protein FixL"/>
    <property type="match status" value="2"/>
</dbReference>
<dbReference type="SUPFAM" id="SSF55785">
    <property type="entry name" value="PYP-like sensor domain (PAS domain)"/>
    <property type="match status" value="2"/>
</dbReference>
<comment type="function">
    <text evidence="9">Putative oxygen sensor; modulates the activity of FixJ, a transcriptional activator of nitrogen fixation fixK gene. FixL probably acts as a kinase that phosphorylates FixJ.</text>
</comment>
<evidence type="ECO:0000256" key="6">
    <source>
        <dbReference type="ARBA" id="ARBA00022777"/>
    </source>
</evidence>
<dbReference type="Pfam" id="PF00512">
    <property type="entry name" value="HisKA"/>
    <property type="match status" value="1"/>
</dbReference>
<evidence type="ECO:0000256" key="4">
    <source>
        <dbReference type="ARBA" id="ARBA00022679"/>
    </source>
</evidence>
<evidence type="ECO:0000256" key="10">
    <source>
        <dbReference type="ARBA" id="ARBA00070616"/>
    </source>
</evidence>
<feature type="domain" description="PAS" evidence="13">
    <location>
        <begin position="14"/>
        <end position="84"/>
    </location>
</feature>
<dbReference type="InterPro" id="IPR036097">
    <property type="entry name" value="HisK_dim/P_sf"/>
</dbReference>
<evidence type="ECO:0000256" key="7">
    <source>
        <dbReference type="ARBA" id="ARBA00022840"/>
    </source>
</evidence>
<feature type="domain" description="PAC" evidence="14">
    <location>
        <begin position="91"/>
        <end position="141"/>
    </location>
</feature>
<evidence type="ECO:0000259" key="12">
    <source>
        <dbReference type="PROSITE" id="PS50109"/>
    </source>
</evidence>
<dbReference type="PROSITE" id="PS50113">
    <property type="entry name" value="PAC"/>
    <property type="match status" value="2"/>
</dbReference>
<keyword evidence="3" id="KW-0597">Phosphoprotein</keyword>
<dbReference type="InterPro" id="IPR003594">
    <property type="entry name" value="HATPase_dom"/>
</dbReference>
<keyword evidence="6 15" id="KW-0418">Kinase</keyword>
<dbReference type="InterPro" id="IPR013767">
    <property type="entry name" value="PAS_fold"/>
</dbReference>
<dbReference type="Gene3D" id="6.10.250.2580">
    <property type="match status" value="1"/>
</dbReference>
<evidence type="ECO:0000259" key="13">
    <source>
        <dbReference type="PROSITE" id="PS50112"/>
    </source>
</evidence>
<dbReference type="AlphaFoldDB" id="G7ZDX1"/>
<dbReference type="PROSITE" id="PS50112">
    <property type="entry name" value="PAS"/>
    <property type="match status" value="2"/>
</dbReference>
<organism evidence="15 16">
    <name type="scientific">Azospirillum lipoferum (strain 4B)</name>
    <dbReference type="NCBI Taxonomy" id="862719"/>
    <lineage>
        <taxon>Bacteria</taxon>
        <taxon>Pseudomonadati</taxon>
        <taxon>Pseudomonadota</taxon>
        <taxon>Alphaproteobacteria</taxon>
        <taxon>Rhodospirillales</taxon>
        <taxon>Azospirillaceae</taxon>
        <taxon>Azospirillum</taxon>
    </lineage>
</organism>
<evidence type="ECO:0000256" key="5">
    <source>
        <dbReference type="ARBA" id="ARBA00022741"/>
    </source>
</evidence>
<evidence type="ECO:0000313" key="15">
    <source>
        <dbReference type="EMBL" id="CBS89802.1"/>
    </source>
</evidence>
<keyword evidence="16" id="KW-1185">Reference proteome</keyword>
<dbReference type="Gene3D" id="3.30.450.20">
    <property type="entry name" value="PAS domain"/>
    <property type="match status" value="2"/>
</dbReference>
<name>G7ZDX1_AZOL4</name>
<dbReference type="GO" id="GO:0000155">
    <property type="term" value="F:phosphorelay sensor kinase activity"/>
    <property type="evidence" value="ECO:0007669"/>
    <property type="project" value="InterPro"/>
</dbReference>
<dbReference type="SMART" id="SM00091">
    <property type="entry name" value="PAS"/>
    <property type="match status" value="2"/>
</dbReference>
<dbReference type="InterPro" id="IPR003661">
    <property type="entry name" value="HisK_dim/P_dom"/>
</dbReference>
<dbReference type="GO" id="GO:0006355">
    <property type="term" value="P:regulation of DNA-templated transcription"/>
    <property type="evidence" value="ECO:0007669"/>
    <property type="project" value="InterPro"/>
</dbReference>
<dbReference type="SMART" id="SM00387">
    <property type="entry name" value="HATPase_c"/>
    <property type="match status" value="1"/>
</dbReference>
<dbReference type="EMBL" id="FQ311870">
    <property type="protein sequence ID" value="CBS89802.1"/>
    <property type="molecule type" value="Genomic_DNA"/>
</dbReference>
<dbReference type="InterPro" id="IPR005467">
    <property type="entry name" value="His_kinase_dom"/>
</dbReference>
<dbReference type="SUPFAM" id="SSF47384">
    <property type="entry name" value="Homodimeric domain of signal transducing histidine kinase"/>
    <property type="match status" value="1"/>
</dbReference>
<evidence type="ECO:0000256" key="2">
    <source>
        <dbReference type="ARBA" id="ARBA00012438"/>
    </source>
</evidence>
<dbReference type="InterPro" id="IPR000014">
    <property type="entry name" value="PAS"/>
</dbReference>
<dbReference type="InterPro" id="IPR004358">
    <property type="entry name" value="Sig_transdc_His_kin-like_C"/>
</dbReference>
<dbReference type="PRINTS" id="PR00344">
    <property type="entry name" value="BCTRLSENSOR"/>
</dbReference>
<dbReference type="CDD" id="cd00130">
    <property type="entry name" value="PAS"/>
    <property type="match status" value="2"/>
</dbReference>
<dbReference type="Gene3D" id="3.30.565.10">
    <property type="entry name" value="Histidine kinase-like ATPase, C-terminal domain"/>
    <property type="match status" value="1"/>
</dbReference>
<feature type="region of interest" description="Disordered" evidence="11">
    <location>
        <begin position="513"/>
        <end position="534"/>
    </location>
</feature>
<feature type="domain" description="PAS" evidence="13">
    <location>
        <begin position="142"/>
        <end position="212"/>
    </location>
</feature>
<dbReference type="InterPro" id="IPR000700">
    <property type="entry name" value="PAS-assoc_C"/>
</dbReference>
<evidence type="ECO:0000313" key="16">
    <source>
        <dbReference type="Proteomes" id="UP000005667"/>
    </source>
</evidence>
<evidence type="ECO:0000256" key="9">
    <source>
        <dbReference type="ARBA" id="ARBA00059827"/>
    </source>
</evidence>
<dbReference type="NCBIfam" id="TIGR00229">
    <property type="entry name" value="sensory_box"/>
    <property type="match status" value="2"/>
</dbReference>
<dbReference type="Proteomes" id="UP000005667">
    <property type="component" value="Plasmid AZO_p2"/>
</dbReference>
<dbReference type="SMART" id="SM00388">
    <property type="entry name" value="HisKA"/>
    <property type="match status" value="1"/>
</dbReference>
<dbReference type="SUPFAM" id="SSF55874">
    <property type="entry name" value="ATPase domain of HSP90 chaperone/DNA topoisomerase II/histidine kinase"/>
    <property type="match status" value="1"/>
</dbReference>
<accession>G7ZDX1</accession>
<dbReference type="EC" id="2.7.13.3" evidence="2"/>
<dbReference type="PANTHER" id="PTHR43065">
    <property type="entry name" value="SENSOR HISTIDINE KINASE"/>
    <property type="match status" value="1"/>
</dbReference>
<evidence type="ECO:0000256" key="1">
    <source>
        <dbReference type="ARBA" id="ARBA00000085"/>
    </source>
</evidence>
<evidence type="ECO:0000256" key="3">
    <source>
        <dbReference type="ARBA" id="ARBA00022553"/>
    </source>
</evidence>
<dbReference type="CDD" id="cd00082">
    <property type="entry name" value="HisKA"/>
    <property type="match status" value="1"/>
</dbReference>
<dbReference type="Pfam" id="PF02518">
    <property type="entry name" value="HATPase_c"/>
    <property type="match status" value="1"/>
</dbReference>
<dbReference type="InterPro" id="IPR035965">
    <property type="entry name" value="PAS-like_dom_sf"/>
</dbReference>
<dbReference type="PROSITE" id="PS50109">
    <property type="entry name" value="HIS_KIN"/>
    <property type="match status" value="1"/>
</dbReference>
<reference evidence="16" key="1">
    <citation type="journal article" date="2011" name="PLoS Genet.">
        <title>Azospirillum genomes reveal transition of bacteria from aquatic to terrestrial environments.</title>
        <authorList>
            <person name="Wisniewski-Dye F."/>
            <person name="Borziak K."/>
            <person name="Khalsa-Moyers G."/>
            <person name="Alexandre G."/>
            <person name="Sukharnikov L.O."/>
            <person name="Wuichet K."/>
            <person name="Hurst G.B."/>
            <person name="McDonald W.H."/>
            <person name="Robertson J.S."/>
            <person name="Barbe V."/>
            <person name="Calteau A."/>
            <person name="Rouy Z."/>
            <person name="Mangenot S."/>
            <person name="Prigent-Combaret C."/>
            <person name="Normand P."/>
            <person name="Boyer M."/>
            <person name="Siguier P."/>
            <person name="Dessaux Y."/>
            <person name="Elmerich C."/>
            <person name="Condemine G."/>
            <person name="Krishnen G."/>
            <person name="Kennedy I."/>
            <person name="Paterson A.H."/>
            <person name="Gonzalez V."/>
            <person name="Mavingui P."/>
            <person name="Zhulin I.B."/>
        </authorList>
    </citation>
    <scope>NUCLEOTIDE SEQUENCE [LARGE SCALE GENOMIC DNA]</scope>
    <source>
        <strain evidence="16">4B</strain>
    </source>
</reference>
<keyword evidence="8" id="KW-0902">Two-component regulatory system</keyword>
<keyword evidence="4 15" id="KW-0808">Transferase</keyword>
<evidence type="ECO:0000259" key="14">
    <source>
        <dbReference type="PROSITE" id="PS50113"/>
    </source>
</evidence>
<gene>
    <name evidence="15" type="ordered locus">AZOLI_p20692</name>
</gene>
<feature type="domain" description="PAC" evidence="14">
    <location>
        <begin position="210"/>
        <end position="269"/>
    </location>
</feature>
<evidence type="ECO:0000256" key="11">
    <source>
        <dbReference type="SAM" id="MobiDB-lite"/>
    </source>
</evidence>
<dbReference type="PANTHER" id="PTHR43065:SF10">
    <property type="entry name" value="PEROXIDE STRESS-ACTIVATED HISTIDINE KINASE MAK3"/>
    <property type="match status" value="1"/>
</dbReference>
<dbReference type="Gene3D" id="1.10.287.130">
    <property type="match status" value="1"/>
</dbReference>
<geneLocation type="plasmid" evidence="15 16">
    <name>AZO_p2</name>
</geneLocation>
<dbReference type="RefSeq" id="WP_014189215.1">
    <property type="nucleotide sequence ID" value="NC_016586.1"/>
</dbReference>
<comment type="catalytic activity">
    <reaction evidence="1">
        <text>ATP + protein L-histidine = ADP + protein N-phospho-L-histidine.</text>
        <dbReference type="EC" id="2.7.13.3"/>
    </reaction>
</comment>
<feature type="domain" description="Histidine kinase" evidence="12">
    <location>
        <begin position="289"/>
        <end position="511"/>
    </location>
</feature>
<dbReference type="InterPro" id="IPR036890">
    <property type="entry name" value="HATPase_C_sf"/>
</dbReference>
<keyword evidence="7" id="KW-0067">ATP-binding</keyword>
<evidence type="ECO:0000256" key="8">
    <source>
        <dbReference type="ARBA" id="ARBA00023012"/>
    </source>
</evidence>